<comment type="similarity">
    <text evidence="1">Belongs to the FAH family.</text>
</comment>
<evidence type="ECO:0000256" key="2">
    <source>
        <dbReference type="ARBA" id="ARBA00022723"/>
    </source>
</evidence>
<organism evidence="4 5">
    <name type="scientific">Microbacterium paraoxydans</name>
    <dbReference type="NCBI Taxonomy" id="199592"/>
    <lineage>
        <taxon>Bacteria</taxon>
        <taxon>Bacillati</taxon>
        <taxon>Actinomycetota</taxon>
        <taxon>Actinomycetes</taxon>
        <taxon>Micrococcales</taxon>
        <taxon>Microbacteriaceae</taxon>
        <taxon>Microbacterium</taxon>
    </lineage>
</organism>
<evidence type="ECO:0000259" key="3">
    <source>
        <dbReference type="Pfam" id="PF01557"/>
    </source>
</evidence>
<reference evidence="4 5" key="1">
    <citation type="submission" date="2016-10" db="EMBL/GenBank/DDBJ databases">
        <authorList>
            <person name="de Groot N.N."/>
        </authorList>
    </citation>
    <scope>NUCLEOTIDE SEQUENCE [LARGE SCALE GENOMIC DNA]</scope>
    <source>
        <strain evidence="4 5">DSM 15019</strain>
    </source>
</reference>
<gene>
    <name evidence="4" type="ORF">SAMN04489809_2214</name>
</gene>
<dbReference type="SUPFAM" id="SSF56529">
    <property type="entry name" value="FAH"/>
    <property type="match status" value="1"/>
</dbReference>
<dbReference type="eggNOG" id="COG0179">
    <property type="taxonomic scope" value="Bacteria"/>
</dbReference>
<dbReference type="PANTHER" id="PTHR42796:SF4">
    <property type="entry name" value="FUMARYLACETOACETATE HYDROLASE DOMAIN-CONTAINING PROTEIN 2A"/>
    <property type="match status" value="1"/>
</dbReference>
<dbReference type="Gene3D" id="3.90.850.10">
    <property type="entry name" value="Fumarylacetoacetase-like, C-terminal domain"/>
    <property type="match status" value="1"/>
</dbReference>
<dbReference type="GO" id="GO:0046872">
    <property type="term" value="F:metal ion binding"/>
    <property type="evidence" value="ECO:0007669"/>
    <property type="project" value="UniProtKB-KW"/>
</dbReference>
<dbReference type="GO" id="GO:0016853">
    <property type="term" value="F:isomerase activity"/>
    <property type="evidence" value="ECO:0007669"/>
    <property type="project" value="UniProtKB-ARBA"/>
</dbReference>
<accession>A0A1H1THU5</accession>
<sequence length="285" mass="30783">MELLRLGAIGHERPYVRDDEGVVRDLSSLTRDIDGAFLAADGIVRVRAALADGSLPQVETTGLRVGAPVARPTAVICIGQNYAAHAAESGAEPPAHPVVFFKHPNTVVGPDDVVLLPPGAEKVDWEVELAVVIGRTARYLPSVEAARDVIAGYTISNDVSERAYQLEVSGGQWSKGKCSETFNPLGPALVPADEVDPQALRLRSFVNGEPRQDSSTADMIFPVLQLVHELSHYLVLEPGDVINTGTPQGVALSGRFPYLQDGDEMTIEIERLGRQHQRTERVRLG</sequence>
<dbReference type="InterPro" id="IPR036663">
    <property type="entry name" value="Fumarylacetoacetase_C_sf"/>
</dbReference>
<evidence type="ECO:0000256" key="1">
    <source>
        <dbReference type="ARBA" id="ARBA00010211"/>
    </source>
</evidence>
<dbReference type="Pfam" id="PF01557">
    <property type="entry name" value="FAA_hydrolase"/>
    <property type="match status" value="1"/>
</dbReference>
<dbReference type="InterPro" id="IPR051121">
    <property type="entry name" value="FAH"/>
</dbReference>
<proteinExistence type="inferred from homology"/>
<evidence type="ECO:0000313" key="4">
    <source>
        <dbReference type="EMBL" id="SDS59857.1"/>
    </source>
</evidence>
<dbReference type="FunFam" id="3.90.850.10:FF:000002">
    <property type="entry name" value="2-hydroxyhepta-2,4-diene-1,7-dioate isomerase"/>
    <property type="match status" value="1"/>
</dbReference>
<evidence type="ECO:0000313" key="5">
    <source>
        <dbReference type="Proteomes" id="UP000182126"/>
    </source>
</evidence>
<dbReference type="PANTHER" id="PTHR42796">
    <property type="entry name" value="FUMARYLACETOACETATE HYDROLASE DOMAIN-CONTAINING PROTEIN 2A-RELATED"/>
    <property type="match status" value="1"/>
</dbReference>
<feature type="domain" description="Fumarylacetoacetase-like C-terminal" evidence="3">
    <location>
        <begin position="75"/>
        <end position="277"/>
    </location>
</feature>
<dbReference type="AlphaFoldDB" id="A0A1H1THU5"/>
<keyword evidence="2" id="KW-0479">Metal-binding</keyword>
<dbReference type="RefSeq" id="WP_060921279.1">
    <property type="nucleotide sequence ID" value="NZ_LT629770.1"/>
</dbReference>
<name>A0A1H1THU5_9MICO</name>
<dbReference type="InterPro" id="IPR011234">
    <property type="entry name" value="Fumarylacetoacetase-like_C"/>
</dbReference>
<dbReference type="GO" id="GO:0019752">
    <property type="term" value="P:carboxylic acid metabolic process"/>
    <property type="evidence" value="ECO:0007669"/>
    <property type="project" value="UniProtKB-ARBA"/>
</dbReference>
<protein>
    <submittedName>
        <fullName evidence="4">2-keto-4-pentenoate hydratase/2-oxohepta-3-ene-1,7-dioic acid hydratase (Catechol pathway)</fullName>
    </submittedName>
</protein>
<dbReference type="EMBL" id="LT629770">
    <property type="protein sequence ID" value="SDS59857.1"/>
    <property type="molecule type" value="Genomic_DNA"/>
</dbReference>
<dbReference type="Proteomes" id="UP000182126">
    <property type="component" value="Chromosome I"/>
</dbReference>
<dbReference type="GeneID" id="36300052"/>